<evidence type="ECO:0000313" key="2">
    <source>
        <dbReference type="Proteomes" id="UP000789525"/>
    </source>
</evidence>
<reference evidence="1" key="1">
    <citation type="submission" date="2021-06" db="EMBL/GenBank/DDBJ databases">
        <authorList>
            <person name="Kallberg Y."/>
            <person name="Tangrot J."/>
            <person name="Rosling A."/>
        </authorList>
    </citation>
    <scope>NUCLEOTIDE SEQUENCE</scope>
    <source>
        <strain evidence="1">CL356</strain>
    </source>
</reference>
<accession>A0ACA9MNK0</accession>
<evidence type="ECO:0000313" key="1">
    <source>
        <dbReference type="EMBL" id="CAG8603370.1"/>
    </source>
</evidence>
<dbReference type="EMBL" id="CAJVPT010014354">
    <property type="protein sequence ID" value="CAG8603370.1"/>
    <property type="molecule type" value="Genomic_DNA"/>
</dbReference>
<dbReference type="Proteomes" id="UP000789525">
    <property type="component" value="Unassembled WGS sequence"/>
</dbReference>
<organism evidence="1 2">
    <name type="scientific">Acaulospora colombiana</name>
    <dbReference type="NCBI Taxonomy" id="27376"/>
    <lineage>
        <taxon>Eukaryota</taxon>
        <taxon>Fungi</taxon>
        <taxon>Fungi incertae sedis</taxon>
        <taxon>Mucoromycota</taxon>
        <taxon>Glomeromycotina</taxon>
        <taxon>Glomeromycetes</taxon>
        <taxon>Diversisporales</taxon>
        <taxon>Acaulosporaceae</taxon>
        <taxon>Acaulospora</taxon>
    </lineage>
</organism>
<gene>
    <name evidence="1" type="ORF">ACOLOM_LOCUS6755</name>
</gene>
<proteinExistence type="predicted"/>
<keyword evidence="2" id="KW-1185">Reference proteome</keyword>
<comment type="caution">
    <text evidence="1">The sequence shown here is derived from an EMBL/GenBank/DDBJ whole genome shotgun (WGS) entry which is preliminary data.</text>
</comment>
<name>A0ACA9MNK0_9GLOM</name>
<sequence>HQQPSSDEDTNSNKIHSRRRSSLALEKAEKGSKEDQLGGKSDFKMTLPNLKNLSDNKEFMAAVEQITNDAKESPVLHSVPDTSNISPKLKSAHCTVPHPGRPLIQYALMLDAGSTGSRIHVYRFNYCKDSPELEDEVFGHTQPGLSSYPDDPMSAAKSLDVLLKLALESVPEELYNCTPVAVKATAGLRLLGRSKSEHILEAVHEHLKVNYPFPIVENDGVVIMDGKDEGRIGASKKLPTAAIFDLGGGSTQIVFEPEMADGSEVAHGEHRYELWFGGHKYVLYQHSYLYYGLMEARKAIKKFMAEIWHLASNDKKLDIPGVAASDLEENHVPHPCLPKNFTELLYPNDTVTLFGTGAGHAQCRFIAEQVLNKEKTCPISPCAFNGVYQPSLRDTFSVDDIYAFSYFYDRVSPLGMPNEFSLRELRDLTDAVCAGNTDQFAHLPEAMKEIKKNPHYCMDLTFIYGLLHIGYEIPLERELKIAKKIRGIETGWCLGATIAILDRKSWCK</sequence>
<feature type="non-terminal residue" evidence="1">
    <location>
        <position position="1"/>
    </location>
</feature>
<protein>
    <submittedName>
        <fullName evidence="1">5779_t:CDS:1</fullName>
    </submittedName>
</protein>